<accession>A0A645HQ33</accession>
<proteinExistence type="predicted"/>
<dbReference type="EMBL" id="VSSQ01098044">
    <property type="protein sequence ID" value="MPN41171.1"/>
    <property type="molecule type" value="Genomic_DNA"/>
</dbReference>
<reference evidence="2" key="1">
    <citation type="submission" date="2019-08" db="EMBL/GenBank/DDBJ databases">
        <authorList>
            <person name="Kucharzyk K."/>
            <person name="Murdoch R.W."/>
            <person name="Higgins S."/>
            <person name="Loffler F."/>
        </authorList>
    </citation>
    <scope>NUCLEOTIDE SEQUENCE</scope>
</reference>
<dbReference type="InterPro" id="IPR014869">
    <property type="entry name" value="GT-D"/>
</dbReference>
<organism evidence="2">
    <name type="scientific">bioreactor metagenome</name>
    <dbReference type="NCBI Taxonomy" id="1076179"/>
    <lineage>
        <taxon>unclassified sequences</taxon>
        <taxon>metagenomes</taxon>
        <taxon>ecological metagenomes</taxon>
    </lineage>
</organism>
<name>A0A645HQ33_9ZZZZ</name>
<comment type="caution">
    <text evidence="2">The sequence shown here is derived from an EMBL/GenBank/DDBJ whole genome shotgun (WGS) entry which is preliminary data.</text>
</comment>
<evidence type="ECO:0000259" key="1">
    <source>
        <dbReference type="Pfam" id="PF08759"/>
    </source>
</evidence>
<dbReference type="AlphaFoldDB" id="A0A645HQ33"/>
<protein>
    <recommendedName>
        <fullName evidence="1">Glycosyltransferase GT-D fold domain-containing protein</fullName>
    </recommendedName>
</protein>
<gene>
    <name evidence="2" type="ORF">SDC9_188713</name>
</gene>
<evidence type="ECO:0000313" key="2">
    <source>
        <dbReference type="EMBL" id="MPN41171.1"/>
    </source>
</evidence>
<feature type="domain" description="Glycosyltransferase GT-D fold" evidence="1">
    <location>
        <begin position="2"/>
        <end position="43"/>
    </location>
</feature>
<dbReference type="Pfam" id="PF08759">
    <property type="entry name" value="GT-D"/>
    <property type="match status" value="1"/>
</dbReference>
<sequence>MLAAALCAQGYQALDIGNTDTEYEWYRRGYTQKTPIENKLVYEARAGERIGEITDETYLSQVIARLVE</sequence>